<feature type="transmembrane region" description="Helical" evidence="1">
    <location>
        <begin position="26"/>
        <end position="46"/>
    </location>
</feature>
<dbReference type="EMBL" id="CP002279">
    <property type="protein sequence ID" value="AEH89897.1"/>
    <property type="molecule type" value="Genomic_DNA"/>
</dbReference>
<dbReference type="KEGG" id="mop:Mesop_5481"/>
<dbReference type="AlphaFoldDB" id="F7Y9V8"/>
<proteinExistence type="predicted"/>
<evidence type="ECO:0000313" key="2">
    <source>
        <dbReference type="EMBL" id="AEH89897.1"/>
    </source>
</evidence>
<gene>
    <name evidence="2" type="ordered locus">Mesop_5481</name>
</gene>
<keyword evidence="1" id="KW-0472">Membrane</keyword>
<evidence type="ECO:0000313" key="3">
    <source>
        <dbReference type="Proteomes" id="UP000001623"/>
    </source>
</evidence>
<name>F7Y9V8_MESOW</name>
<reference evidence="2 3" key="1">
    <citation type="submission" date="2010-10" db="EMBL/GenBank/DDBJ databases">
        <title>Complete sequence of Mesorhizobium opportunistum WSM2075.</title>
        <authorList>
            <consortium name="US DOE Joint Genome Institute"/>
            <person name="Lucas S."/>
            <person name="Copeland A."/>
            <person name="Lapidus A."/>
            <person name="Cheng J.-F."/>
            <person name="Bruce D."/>
            <person name="Goodwin L."/>
            <person name="Pitluck S."/>
            <person name="Chertkov O."/>
            <person name="Misra M."/>
            <person name="Detter J.C."/>
            <person name="Han C."/>
            <person name="Tapia R."/>
            <person name="Land M."/>
            <person name="Hauser L."/>
            <person name="Kyrpides N."/>
            <person name="Ovchinnikova G."/>
            <person name="Mavrommatis K.M."/>
            <person name="Tiwari R.P."/>
            <person name="Howieson J.G."/>
            <person name="O'Hara G.W."/>
            <person name="Nandasena K.G."/>
            <person name="Woyke T."/>
        </authorList>
    </citation>
    <scope>NUCLEOTIDE SEQUENCE [LARGE SCALE GENOMIC DNA]</scope>
    <source>
        <strain evidence="3">LMG 24607 / HAMBI 3007 / WSM2075</strain>
    </source>
</reference>
<sequence>MHVGLTGFNGGKAAVEGFVHQLVGQIAASGIFLLFIVPISALMRALG</sequence>
<dbReference type="STRING" id="536019.Mesop_5481"/>
<dbReference type="Proteomes" id="UP000001623">
    <property type="component" value="Chromosome"/>
</dbReference>
<organism evidence="2 3">
    <name type="scientific">Mesorhizobium opportunistum (strain LMG 24607 / HAMBI 3007 / WSM2075)</name>
    <dbReference type="NCBI Taxonomy" id="536019"/>
    <lineage>
        <taxon>Bacteria</taxon>
        <taxon>Pseudomonadati</taxon>
        <taxon>Pseudomonadota</taxon>
        <taxon>Alphaproteobacteria</taxon>
        <taxon>Hyphomicrobiales</taxon>
        <taxon>Phyllobacteriaceae</taxon>
        <taxon>Mesorhizobium</taxon>
    </lineage>
</organism>
<evidence type="ECO:0000256" key="1">
    <source>
        <dbReference type="SAM" id="Phobius"/>
    </source>
</evidence>
<dbReference type="HOGENOM" id="CLU_3170080_0_0_5"/>
<keyword evidence="1" id="KW-1133">Transmembrane helix</keyword>
<dbReference type="RefSeq" id="WP_013896534.1">
    <property type="nucleotide sequence ID" value="NC_015675.1"/>
</dbReference>
<keyword evidence="1" id="KW-0812">Transmembrane</keyword>
<accession>F7Y9V8</accession>
<protein>
    <submittedName>
        <fullName evidence="2">Uncharacterized protein</fullName>
    </submittedName>
</protein>